<feature type="compositionally biased region" description="Low complexity" evidence="8">
    <location>
        <begin position="138"/>
        <end position="147"/>
    </location>
</feature>
<dbReference type="CTD" id="40669"/>
<evidence type="ECO:0000256" key="1">
    <source>
        <dbReference type="ARBA" id="ARBA00004123"/>
    </source>
</evidence>
<dbReference type="OrthoDB" id="262529at2759"/>
<evidence type="ECO:0000256" key="3">
    <source>
        <dbReference type="ARBA" id="ARBA00022763"/>
    </source>
</evidence>
<dbReference type="GO" id="GO:0006303">
    <property type="term" value="P:double-strand break repair via nonhomologous end joining"/>
    <property type="evidence" value="ECO:0007669"/>
    <property type="project" value="TreeGrafter"/>
</dbReference>
<evidence type="ECO:0000259" key="9">
    <source>
        <dbReference type="SMART" id="SM00849"/>
    </source>
</evidence>
<dbReference type="SMR" id="B3MX61"/>
<keyword evidence="11" id="KW-1185">Reference proteome</keyword>
<dbReference type="Pfam" id="PF07522">
    <property type="entry name" value="DRMBL"/>
    <property type="match status" value="1"/>
</dbReference>
<feature type="compositionally biased region" description="Basic and acidic residues" evidence="8">
    <location>
        <begin position="23"/>
        <end position="44"/>
    </location>
</feature>
<dbReference type="GO" id="GO:0005634">
    <property type="term" value="C:nucleus"/>
    <property type="evidence" value="ECO:0007669"/>
    <property type="project" value="UniProtKB-SubCell"/>
</dbReference>
<reference evidence="10 11" key="1">
    <citation type="journal article" date="2007" name="Nature">
        <title>Evolution of genes and genomes on the Drosophila phylogeny.</title>
        <authorList>
            <consortium name="Drosophila 12 Genomes Consortium"/>
            <person name="Clark A.G."/>
            <person name="Eisen M.B."/>
            <person name="Smith D.R."/>
            <person name="Bergman C.M."/>
            <person name="Oliver B."/>
            <person name="Markow T.A."/>
            <person name="Kaufman T.C."/>
            <person name="Kellis M."/>
            <person name="Gelbart W."/>
            <person name="Iyer V.N."/>
            <person name="Pollard D.A."/>
            <person name="Sackton T.B."/>
            <person name="Larracuente A.M."/>
            <person name="Singh N.D."/>
            <person name="Abad J.P."/>
            <person name="Abt D.N."/>
            <person name="Adryan B."/>
            <person name="Aguade M."/>
            <person name="Akashi H."/>
            <person name="Anderson W.W."/>
            <person name="Aquadro C.F."/>
            <person name="Ardell D.H."/>
            <person name="Arguello R."/>
            <person name="Artieri C.G."/>
            <person name="Barbash D.A."/>
            <person name="Barker D."/>
            <person name="Barsanti P."/>
            <person name="Batterham P."/>
            <person name="Batzoglou S."/>
            <person name="Begun D."/>
            <person name="Bhutkar A."/>
            <person name="Blanco E."/>
            <person name="Bosak S.A."/>
            <person name="Bradley R.K."/>
            <person name="Brand A.D."/>
            <person name="Brent M.R."/>
            <person name="Brooks A.N."/>
            <person name="Brown R.H."/>
            <person name="Butlin R.K."/>
            <person name="Caggese C."/>
            <person name="Calvi B.R."/>
            <person name="Bernardo de Carvalho A."/>
            <person name="Caspi A."/>
            <person name="Castrezana S."/>
            <person name="Celniker S.E."/>
            <person name="Chang J.L."/>
            <person name="Chapple C."/>
            <person name="Chatterji S."/>
            <person name="Chinwalla A."/>
            <person name="Civetta A."/>
            <person name="Clifton S.W."/>
            <person name="Comeron J.M."/>
            <person name="Costello J.C."/>
            <person name="Coyne J.A."/>
            <person name="Daub J."/>
            <person name="David R.G."/>
            <person name="Delcher A.L."/>
            <person name="Delehaunty K."/>
            <person name="Do C.B."/>
            <person name="Ebling H."/>
            <person name="Edwards K."/>
            <person name="Eickbush T."/>
            <person name="Evans J.D."/>
            <person name="Filipski A."/>
            <person name="Findeiss S."/>
            <person name="Freyhult E."/>
            <person name="Fulton L."/>
            <person name="Fulton R."/>
            <person name="Garcia A.C."/>
            <person name="Gardiner A."/>
            <person name="Garfield D.A."/>
            <person name="Garvin B.E."/>
            <person name="Gibson G."/>
            <person name="Gilbert D."/>
            <person name="Gnerre S."/>
            <person name="Godfrey J."/>
            <person name="Good R."/>
            <person name="Gotea V."/>
            <person name="Gravely B."/>
            <person name="Greenberg A.J."/>
            <person name="Griffiths-Jones S."/>
            <person name="Gross S."/>
            <person name="Guigo R."/>
            <person name="Gustafson E.A."/>
            <person name="Haerty W."/>
            <person name="Hahn M.W."/>
            <person name="Halligan D.L."/>
            <person name="Halpern A.L."/>
            <person name="Halter G.M."/>
            <person name="Han M.V."/>
            <person name="Heger A."/>
            <person name="Hillier L."/>
            <person name="Hinrichs A.S."/>
            <person name="Holmes I."/>
            <person name="Hoskins R.A."/>
            <person name="Hubisz M.J."/>
            <person name="Hultmark D."/>
            <person name="Huntley M.A."/>
            <person name="Jaffe D.B."/>
            <person name="Jagadeeshan S."/>
            <person name="Jeck W.R."/>
            <person name="Johnson J."/>
            <person name="Jones C.D."/>
            <person name="Jordan W.C."/>
            <person name="Karpen G.H."/>
            <person name="Kataoka E."/>
            <person name="Keightley P.D."/>
            <person name="Kheradpour P."/>
            <person name="Kirkness E.F."/>
            <person name="Koerich L.B."/>
            <person name="Kristiansen K."/>
            <person name="Kudrna D."/>
            <person name="Kulathinal R.J."/>
            <person name="Kumar S."/>
            <person name="Kwok R."/>
            <person name="Lander E."/>
            <person name="Langley C.H."/>
            <person name="Lapoint R."/>
            <person name="Lazzaro B.P."/>
            <person name="Lee S.J."/>
            <person name="Levesque L."/>
            <person name="Li R."/>
            <person name="Lin C.F."/>
            <person name="Lin M.F."/>
            <person name="Lindblad-Toh K."/>
            <person name="Llopart A."/>
            <person name="Long M."/>
            <person name="Low L."/>
            <person name="Lozovsky E."/>
            <person name="Lu J."/>
            <person name="Luo M."/>
            <person name="Machado C.A."/>
            <person name="Makalowski W."/>
            <person name="Marzo M."/>
            <person name="Matsuda M."/>
            <person name="Matzkin L."/>
            <person name="McAllister B."/>
            <person name="McBride C.S."/>
            <person name="McKernan B."/>
            <person name="McKernan K."/>
            <person name="Mendez-Lago M."/>
            <person name="Minx P."/>
            <person name="Mollenhauer M.U."/>
            <person name="Montooth K."/>
            <person name="Mount S.M."/>
            <person name="Mu X."/>
            <person name="Myers E."/>
            <person name="Negre B."/>
            <person name="Newfeld S."/>
            <person name="Nielsen R."/>
            <person name="Noor M.A."/>
            <person name="O'Grady P."/>
            <person name="Pachter L."/>
            <person name="Papaceit M."/>
            <person name="Parisi M.J."/>
            <person name="Parisi M."/>
            <person name="Parts L."/>
            <person name="Pedersen J.S."/>
            <person name="Pesole G."/>
            <person name="Phillippy A.M."/>
            <person name="Ponting C.P."/>
            <person name="Pop M."/>
            <person name="Porcelli D."/>
            <person name="Powell J.R."/>
            <person name="Prohaska S."/>
            <person name="Pruitt K."/>
            <person name="Puig M."/>
            <person name="Quesneville H."/>
            <person name="Ram K.R."/>
            <person name="Rand D."/>
            <person name="Rasmussen M.D."/>
            <person name="Reed L.K."/>
            <person name="Reenan R."/>
            <person name="Reily A."/>
            <person name="Remington K.A."/>
            <person name="Rieger T.T."/>
            <person name="Ritchie M.G."/>
            <person name="Robin C."/>
            <person name="Rogers Y.H."/>
            <person name="Rohde C."/>
            <person name="Rozas J."/>
            <person name="Rubenfield M.J."/>
            <person name="Ruiz A."/>
            <person name="Russo S."/>
            <person name="Salzberg S.L."/>
            <person name="Sanchez-Gracia A."/>
            <person name="Saranga D.J."/>
            <person name="Sato H."/>
            <person name="Schaeffer S.W."/>
            <person name="Schatz M.C."/>
            <person name="Schlenke T."/>
            <person name="Schwartz R."/>
            <person name="Segarra C."/>
            <person name="Singh R.S."/>
            <person name="Sirot L."/>
            <person name="Sirota M."/>
            <person name="Sisneros N.B."/>
            <person name="Smith C.D."/>
            <person name="Smith T.F."/>
            <person name="Spieth J."/>
            <person name="Stage D.E."/>
            <person name="Stark A."/>
            <person name="Stephan W."/>
            <person name="Strausberg R.L."/>
            <person name="Strempel S."/>
            <person name="Sturgill D."/>
            <person name="Sutton G."/>
            <person name="Sutton G.G."/>
            <person name="Tao W."/>
            <person name="Teichmann S."/>
            <person name="Tobari Y.N."/>
            <person name="Tomimura Y."/>
            <person name="Tsolas J.M."/>
            <person name="Valente V.L."/>
            <person name="Venter E."/>
            <person name="Venter J.C."/>
            <person name="Vicario S."/>
            <person name="Vieira F.G."/>
            <person name="Vilella A.J."/>
            <person name="Villasante A."/>
            <person name="Walenz B."/>
            <person name="Wang J."/>
            <person name="Wasserman M."/>
            <person name="Watts T."/>
            <person name="Wilson D."/>
            <person name="Wilson R.K."/>
            <person name="Wing R.A."/>
            <person name="Wolfner M.F."/>
            <person name="Wong A."/>
            <person name="Wong G.K."/>
            <person name="Wu C.I."/>
            <person name="Wu G."/>
            <person name="Yamamoto D."/>
            <person name="Yang H.P."/>
            <person name="Yang S.P."/>
            <person name="Yorke J.A."/>
            <person name="Yoshida K."/>
            <person name="Zdobnov E."/>
            <person name="Zhang P."/>
            <person name="Zhang Y."/>
            <person name="Zimin A.V."/>
            <person name="Baldwin J."/>
            <person name="Abdouelleil A."/>
            <person name="Abdulkadir J."/>
            <person name="Abebe A."/>
            <person name="Abera B."/>
            <person name="Abreu J."/>
            <person name="Acer S.C."/>
            <person name="Aftuck L."/>
            <person name="Alexander A."/>
            <person name="An P."/>
            <person name="Anderson E."/>
            <person name="Anderson S."/>
            <person name="Arachi H."/>
            <person name="Azer M."/>
            <person name="Bachantsang P."/>
            <person name="Barry A."/>
            <person name="Bayul T."/>
            <person name="Berlin A."/>
            <person name="Bessette D."/>
            <person name="Bloom T."/>
            <person name="Blye J."/>
            <person name="Boguslavskiy L."/>
            <person name="Bonnet C."/>
            <person name="Boukhgalter B."/>
            <person name="Bourzgui I."/>
            <person name="Brown A."/>
            <person name="Cahill P."/>
            <person name="Channer S."/>
            <person name="Cheshatsang Y."/>
            <person name="Chuda L."/>
            <person name="Citroen M."/>
            <person name="Collymore A."/>
            <person name="Cooke P."/>
            <person name="Costello M."/>
            <person name="D'Aco K."/>
            <person name="Daza R."/>
            <person name="De Haan G."/>
            <person name="DeGray S."/>
            <person name="DeMaso C."/>
            <person name="Dhargay N."/>
            <person name="Dooley K."/>
            <person name="Dooley E."/>
            <person name="Doricent M."/>
            <person name="Dorje P."/>
            <person name="Dorjee K."/>
            <person name="Dupes A."/>
            <person name="Elong R."/>
            <person name="Falk J."/>
            <person name="Farina A."/>
            <person name="Faro S."/>
            <person name="Ferguson D."/>
            <person name="Fisher S."/>
            <person name="Foley C.D."/>
            <person name="Franke A."/>
            <person name="Friedrich D."/>
            <person name="Gadbois L."/>
            <person name="Gearin G."/>
            <person name="Gearin C.R."/>
            <person name="Giannoukos G."/>
            <person name="Goode T."/>
            <person name="Graham J."/>
            <person name="Grandbois E."/>
            <person name="Grewal S."/>
            <person name="Gyaltsen K."/>
            <person name="Hafez N."/>
            <person name="Hagos B."/>
            <person name="Hall J."/>
            <person name="Henson C."/>
            <person name="Hollinger A."/>
            <person name="Honan T."/>
            <person name="Huard M.D."/>
            <person name="Hughes L."/>
            <person name="Hurhula B."/>
            <person name="Husby M.E."/>
            <person name="Kamat A."/>
            <person name="Kanga B."/>
            <person name="Kashin S."/>
            <person name="Khazanovich D."/>
            <person name="Kisner P."/>
            <person name="Lance K."/>
            <person name="Lara M."/>
            <person name="Lee W."/>
            <person name="Lennon N."/>
            <person name="Letendre F."/>
            <person name="LeVine R."/>
            <person name="Lipovsky A."/>
            <person name="Liu X."/>
            <person name="Liu J."/>
            <person name="Liu S."/>
            <person name="Lokyitsang T."/>
            <person name="Lokyitsang Y."/>
            <person name="Lubonja R."/>
            <person name="Lui A."/>
            <person name="MacDonald P."/>
            <person name="Magnisalis V."/>
            <person name="Maru K."/>
            <person name="Matthews C."/>
            <person name="McCusker W."/>
            <person name="McDonough S."/>
            <person name="Mehta T."/>
            <person name="Meldrim J."/>
            <person name="Meneus L."/>
            <person name="Mihai O."/>
            <person name="Mihalev A."/>
            <person name="Mihova T."/>
            <person name="Mittelman R."/>
            <person name="Mlenga V."/>
            <person name="Montmayeur A."/>
            <person name="Mulrain L."/>
            <person name="Navidi A."/>
            <person name="Naylor J."/>
            <person name="Negash T."/>
            <person name="Nguyen T."/>
            <person name="Nguyen N."/>
            <person name="Nicol R."/>
            <person name="Norbu C."/>
            <person name="Norbu N."/>
            <person name="Novod N."/>
            <person name="O'Neill B."/>
            <person name="Osman S."/>
            <person name="Markiewicz E."/>
            <person name="Oyono O.L."/>
            <person name="Patti C."/>
            <person name="Phunkhang P."/>
            <person name="Pierre F."/>
            <person name="Priest M."/>
            <person name="Raghuraman S."/>
            <person name="Rege F."/>
            <person name="Reyes R."/>
            <person name="Rise C."/>
            <person name="Rogov P."/>
            <person name="Ross K."/>
            <person name="Ryan E."/>
            <person name="Settipalli S."/>
            <person name="Shea T."/>
            <person name="Sherpa N."/>
            <person name="Shi L."/>
            <person name="Shih D."/>
            <person name="Sparrow T."/>
            <person name="Spaulding J."/>
            <person name="Stalker J."/>
            <person name="Stange-Thomann N."/>
            <person name="Stavropoulos S."/>
            <person name="Stone C."/>
            <person name="Strader C."/>
            <person name="Tesfaye S."/>
            <person name="Thomson T."/>
            <person name="Thoulutsang Y."/>
            <person name="Thoulutsang D."/>
            <person name="Topham K."/>
            <person name="Topping I."/>
            <person name="Tsamla T."/>
            <person name="Vassiliev H."/>
            <person name="Vo A."/>
            <person name="Wangchuk T."/>
            <person name="Wangdi T."/>
            <person name="Weiand M."/>
            <person name="Wilkinson J."/>
            <person name="Wilson A."/>
            <person name="Yadav S."/>
            <person name="Young G."/>
            <person name="Yu Q."/>
            <person name="Zembek L."/>
            <person name="Zhong D."/>
            <person name="Zimmer A."/>
            <person name="Zwirko Z."/>
            <person name="Jaffe D.B."/>
            <person name="Alvarez P."/>
            <person name="Brockman W."/>
            <person name="Butler J."/>
            <person name="Chin C."/>
            <person name="Gnerre S."/>
            <person name="Grabherr M."/>
            <person name="Kleber M."/>
            <person name="Mauceli E."/>
            <person name="MacCallum I."/>
        </authorList>
    </citation>
    <scope>NUCLEOTIDE SEQUENCE [LARGE SCALE GENOMIC DNA]</scope>
    <source>
        <strain evidence="11">Tucson 14024-0371.13</strain>
    </source>
</reference>
<evidence type="ECO:0000256" key="8">
    <source>
        <dbReference type="SAM" id="MobiDB-lite"/>
    </source>
</evidence>
<dbReference type="CDD" id="cd16273">
    <property type="entry name" value="SNM1A-1C-like_MBL-fold"/>
    <property type="match status" value="1"/>
</dbReference>
<feature type="compositionally biased region" description="Polar residues" evidence="8">
    <location>
        <begin position="204"/>
        <end position="228"/>
    </location>
</feature>
<dbReference type="eggNOG" id="KOG1361">
    <property type="taxonomic scope" value="Eukaryota"/>
</dbReference>
<evidence type="ECO:0000256" key="5">
    <source>
        <dbReference type="ARBA" id="ARBA00023242"/>
    </source>
</evidence>
<dbReference type="PANTHER" id="PTHR23240:SF6">
    <property type="entry name" value="DNA CROSS-LINK REPAIR 1A PROTEIN"/>
    <property type="match status" value="1"/>
</dbReference>
<dbReference type="GO" id="GO:0036297">
    <property type="term" value="P:interstrand cross-link repair"/>
    <property type="evidence" value="ECO:0007669"/>
    <property type="project" value="TreeGrafter"/>
</dbReference>
<evidence type="ECO:0000313" key="10">
    <source>
        <dbReference type="EMBL" id="EDV35284.2"/>
    </source>
</evidence>
<dbReference type="InterPro" id="IPR001279">
    <property type="entry name" value="Metallo-B-lactamas"/>
</dbReference>
<protein>
    <recommendedName>
        <fullName evidence="6">DNA cross-link repair 1A protein</fullName>
    </recommendedName>
    <alternativeName>
        <fullName evidence="7">SNM1 homolog A</fullName>
    </alternativeName>
</protein>
<feature type="region of interest" description="Disordered" evidence="8">
    <location>
        <begin position="102"/>
        <end position="292"/>
    </location>
</feature>
<dbReference type="KEGG" id="dan:6494458"/>
<dbReference type="SUPFAM" id="SSF56281">
    <property type="entry name" value="Metallo-hydrolase/oxidoreductase"/>
    <property type="match status" value="1"/>
</dbReference>
<evidence type="ECO:0000256" key="2">
    <source>
        <dbReference type="ARBA" id="ARBA00010304"/>
    </source>
</evidence>
<dbReference type="GO" id="GO:0003684">
    <property type="term" value="F:damaged DNA binding"/>
    <property type="evidence" value="ECO:0007669"/>
    <property type="project" value="TreeGrafter"/>
</dbReference>
<evidence type="ECO:0000313" key="11">
    <source>
        <dbReference type="Proteomes" id="UP000007801"/>
    </source>
</evidence>
<evidence type="ECO:0000256" key="4">
    <source>
        <dbReference type="ARBA" id="ARBA00023204"/>
    </source>
</evidence>
<evidence type="ECO:0000256" key="6">
    <source>
        <dbReference type="ARBA" id="ARBA00069609"/>
    </source>
</evidence>
<dbReference type="Gene3D" id="3.40.50.12650">
    <property type="match status" value="1"/>
</dbReference>
<dbReference type="FunFam" id="3.40.50.12650:FF:000001">
    <property type="entry name" value="DNA cross-link repair 1A"/>
    <property type="match status" value="1"/>
</dbReference>
<dbReference type="Gene3D" id="3.60.15.10">
    <property type="entry name" value="Ribonuclease Z/Hydroxyacylglutathione hydrolase-like"/>
    <property type="match status" value="1"/>
</dbReference>
<dbReference type="FunFam" id="3.60.15.10:FF:000010">
    <property type="entry name" value="DNA cross-link repair 1A"/>
    <property type="match status" value="1"/>
</dbReference>
<dbReference type="SMART" id="SM00849">
    <property type="entry name" value="Lactamase_B"/>
    <property type="match status" value="1"/>
</dbReference>
<accession>B3MX61</accession>
<comment type="subcellular location">
    <subcellularLocation>
        <location evidence="1">Nucleus</location>
    </subcellularLocation>
</comment>
<dbReference type="Pfam" id="PF12706">
    <property type="entry name" value="Lactamase_B_2"/>
    <property type="match status" value="1"/>
</dbReference>
<feature type="compositionally biased region" description="Polar residues" evidence="8">
    <location>
        <begin position="235"/>
        <end position="250"/>
    </location>
</feature>
<dbReference type="GO" id="GO:0031123">
    <property type="term" value="P:RNA 3'-end processing"/>
    <property type="evidence" value="ECO:0007669"/>
    <property type="project" value="UniProtKB-ARBA"/>
</dbReference>
<evidence type="ECO:0000256" key="7">
    <source>
        <dbReference type="ARBA" id="ARBA00078423"/>
    </source>
</evidence>
<dbReference type="PANTHER" id="PTHR23240">
    <property type="entry name" value="DNA CROSS-LINK REPAIR PROTEIN PSO2/SNM1-RELATED"/>
    <property type="match status" value="1"/>
</dbReference>
<dbReference type="GO" id="GO:0035312">
    <property type="term" value="F:5'-3' DNA exonuclease activity"/>
    <property type="evidence" value="ECO:0007669"/>
    <property type="project" value="TreeGrafter"/>
</dbReference>
<feature type="compositionally biased region" description="Low complexity" evidence="8">
    <location>
        <begin position="109"/>
        <end position="119"/>
    </location>
</feature>
<proteinExistence type="inferred from homology"/>
<organism evidence="10 11">
    <name type="scientific">Drosophila ananassae</name>
    <name type="common">Fruit fly</name>
    <dbReference type="NCBI Taxonomy" id="7217"/>
    <lineage>
        <taxon>Eukaryota</taxon>
        <taxon>Metazoa</taxon>
        <taxon>Ecdysozoa</taxon>
        <taxon>Arthropoda</taxon>
        <taxon>Hexapoda</taxon>
        <taxon>Insecta</taxon>
        <taxon>Pterygota</taxon>
        <taxon>Neoptera</taxon>
        <taxon>Endopterygota</taxon>
        <taxon>Diptera</taxon>
        <taxon>Brachycera</taxon>
        <taxon>Muscomorpha</taxon>
        <taxon>Ephydroidea</taxon>
        <taxon>Drosophilidae</taxon>
        <taxon>Drosophila</taxon>
        <taxon>Sophophora</taxon>
    </lineage>
</organism>
<keyword evidence="3" id="KW-0227">DNA damage</keyword>
<dbReference type="AlphaFoldDB" id="B3MX61"/>
<feature type="region of interest" description="Disordered" evidence="8">
    <location>
        <begin position="23"/>
        <end position="85"/>
    </location>
</feature>
<dbReference type="InterPro" id="IPR036866">
    <property type="entry name" value="RibonucZ/Hydroxyglut_hydro"/>
</dbReference>
<name>B3MX61_DROAN</name>
<dbReference type="GeneID" id="6494458"/>
<feature type="domain" description="Metallo-beta-lactamase" evidence="9">
    <location>
        <begin position="290"/>
        <end position="442"/>
    </location>
</feature>
<dbReference type="STRING" id="7217.B3MX61"/>
<keyword evidence="4" id="KW-0234">DNA repair</keyword>
<sequence length="752" mass="83786">MSNVGKIRLKTFSELQATAEISLRIETDKTKPTEDNGHRTPEKKSPRKSRAATTARKSKKQEGNLGVVTVTSTVKRSSKKTPLPGQMRIDAFFKSASKNYKVETPLPPISSSKKISPPVVKRKEPAGAKGRKRLFDDSTTTSSTTSTWSDHKPPQKRVQPLRSAKGKENLSELDVIDLCSEDDDERTIKEEERTPSPVKASKQVAISDQKTNSASSKPTSPEGSNRSMSLLGMGSNVSSPDIGQGLLRSTPSRKTKEIKKPKTPPSTNSKRIKKPTTPPATNSKQRKPKPCPPYKVVEGTTFCVDGFQFGDVAGVTHYFLTHYHADHYIGLTKKFSHPLYMSPITARLVRLFIKVDEKYIHEIDVDETVMVDNVEVTAIEANHCPGAVMFFFKLSSGECILHTGDFRACSEMESLPLFWNNTNIDLLYLDTTYLNKNYNFCHQSESVDRALHLVGAFIEKNPFKRILIVCGSYVIGKEKIWLALAEAFSLKVWTESSRSDAISCLGWDDLQVVLTDDPTKANLHVIPMGKISYPSLVEYFSQFEDQYDMLLGIRPSGWEKNSKPSFGKKISTIGIEYSEHSSYKELERFVRFLKPKRVISTVPVGRDLFVTGDVPKIWYQYQGPASMLSTGFQRSISTFLTTPKRTVPNASASEMMLSPLKESCSDHGEEDSMECVSIVSIKSSVSENTNIGACPIPEKVHLSETRGTNNKGVITTRTEDSKEAIKMKDSAKEPAIVRRLTSDASDDWLSYS</sequence>
<gene>
    <name evidence="10" type="primary">Dana\GF11594</name>
    <name evidence="10" type="synonym">dana_GLEANR_1164</name>
    <name evidence="10" type="ORF">GF11594</name>
</gene>
<keyword evidence="5" id="KW-0539">Nucleus</keyword>
<dbReference type="InterPro" id="IPR011084">
    <property type="entry name" value="DRMBL"/>
</dbReference>
<dbReference type="EMBL" id="CH902629">
    <property type="protein sequence ID" value="EDV35284.2"/>
    <property type="molecule type" value="Genomic_DNA"/>
</dbReference>
<dbReference type="FunCoup" id="B3MX61">
    <property type="interactions" value="274"/>
</dbReference>
<comment type="similarity">
    <text evidence="2">Belongs to the DNA repair metallo-beta-lactamase (DRMBL) family.</text>
</comment>
<dbReference type="Proteomes" id="UP000007801">
    <property type="component" value="Unassembled WGS sequence"/>
</dbReference>
<dbReference type="HOGENOM" id="CLU_414620_0_0_1"/>
<dbReference type="InParanoid" id="B3MX61"/>